<dbReference type="STRING" id="686832.A0A0C2YMX5"/>
<reference evidence="3 4" key="1">
    <citation type="submission" date="2014-04" db="EMBL/GenBank/DDBJ databases">
        <authorList>
            <consortium name="DOE Joint Genome Institute"/>
            <person name="Kuo A."/>
            <person name="Gay G."/>
            <person name="Dore J."/>
            <person name="Kohler A."/>
            <person name="Nagy L.G."/>
            <person name="Floudas D."/>
            <person name="Copeland A."/>
            <person name="Barry K.W."/>
            <person name="Cichocki N."/>
            <person name="Veneault-Fourrey C."/>
            <person name="LaButti K."/>
            <person name="Lindquist E.A."/>
            <person name="Lipzen A."/>
            <person name="Lundell T."/>
            <person name="Morin E."/>
            <person name="Murat C."/>
            <person name="Sun H."/>
            <person name="Tunlid A."/>
            <person name="Henrissat B."/>
            <person name="Grigoriev I.V."/>
            <person name="Hibbett D.S."/>
            <person name="Martin F."/>
            <person name="Nordberg H.P."/>
            <person name="Cantor M.N."/>
            <person name="Hua S.X."/>
        </authorList>
    </citation>
    <scope>NUCLEOTIDE SEQUENCE [LARGE SCALE GENOMIC DNA]</scope>
    <source>
        <strain evidence="4">h7</strain>
    </source>
</reference>
<protein>
    <recommendedName>
        <fullName evidence="2">Pre-mRNA-splicing factor 3 domain-containing protein</fullName>
    </recommendedName>
</protein>
<reference evidence="4" key="2">
    <citation type="submission" date="2015-01" db="EMBL/GenBank/DDBJ databases">
        <title>Evolutionary Origins and Diversification of the Mycorrhizal Mutualists.</title>
        <authorList>
            <consortium name="DOE Joint Genome Institute"/>
            <consortium name="Mycorrhizal Genomics Consortium"/>
            <person name="Kohler A."/>
            <person name="Kuo A."/>
            <person name="Nagy L.G."/>
            <person name="Floudas D."/>
            <person name="Copeland A."/>
            <person name="Barry K.W."/>
            <person name="Cichocki N."/>
            <person name="Veneault-Fourrey C."/>
            <person name="LaButti K."/>
            <person name="Lindquist E.A."/>
            <person name="Lipzen A."/>
            <person name="Lundell T."/>
            <person name="Morin E."/>
            <person name="Murat C."/>
            <person name="Riley R."/>
            <person name="Ohm R."/>
            <person name="Sun H."/>
            <person name="Tunlid A."/>
            <person name="Henrissat B."/>
            <person name="Grigoriev I.V."/>
            <person name="Hibbett D.S."/>
            <person name="Martin F."/>
        </authorList>
    </citation>
    <scope>NUCLEOTIDE SEQUENCE [LARGE SCALE GENOMIC DNA]</scope>
    <source>
        <strain evidence="4">h7</strain>
    </source>
</reference>
<evidence type="ECO:0000313" key="3">
    <source>
        <dbReference type="EMBL" id="KIM42382.1"/>
    </source>
</evidence>
<dbReference type="Pfam" id="PF08572">
    <property type="entry name" value="PRP3"/>
    <property type="match status" value="1"/>
</dbReference>
<dbReference type="Proteomes" id="UP000053424">
    <property type="component" value="Unassembled WGS sequence"/>
</dbReference>
<keyword evidence="4" id="KW-1185">Reference proteome</keyword>
<evidence type="ECO:0000259" key="2">
    <source>
        <dbReference type="Pfam" id="PF08572"/>
    </source>
</evidence>
<dbReference type="EMBL" id="KN831778">
    <property type="protein sequence ID" value="KIM42382.1"/>
    <property type="molecule type" value="Genomic_DNA"/>
</dbReference>
<dbReference type="InterPro" id="IPR013881">
    <property type="entry name" value="Pre-mRNA_splic_Prp3_dom"/>
</dbReference>
<organism evidence="3 4">
    <name type="scientific">Hebeloma cylindrosporum</name>
    <dbReference type="NCBI Taxonomy" id="76867"/>
    <lineage>
        <taxon>Eukaryota</taxon>
        <taxon>Fungi</taxon>
        <taxon>Dikarya</taxon>
        <taxon>Basidiomycota</taxon>
        <taxon>Agaricomycotina</taxon>
        <taxon>Agaricomycetes</taxon>
        <taxon>Agaricomycetidae</taxon>
        <taxon>Agaricales</taxon>
        <taxon>Agaricineae</taxon>
        <taxon>Hymenogastraceae</taxon>
        <taxon>Hebeloma</taxon>
    </lineage>
</organism>
<feature type="domain" description="Pre-mRNA-splicing factor 3" evidence="2">
    <location>
        <begin position="66"/>
        <end position="124"/>
    </location>
</feature>
<evidence type="ECO:0000313" key="4">
    <source>
        <dbReference type="Proteomes" id="UP000053424"/>
    </source>
</evidence>
<name>A0A0C2YMX5_HEBCY</name>
<evidence type="ECO:0000256" key="1">
    <source>
        <dbReference type="SAM" id="MobiDB-lite"/>
    </source>
</evidence>
<feature type="compositionally biased region" description="Low complexity" evidence="1">
    <location>
        <begin position="40"/>
        <end position="54"/>
    </location>
</feature>
<gene>
    <name evidence="3" type="ORF">M413DRAFT_27159</name>
</gene>
<dbReference type="HOGENOM" id="CLU_1927872_0_0_1"/>
<accession>A0A0C2YMX5</accession>
<sequence length="131" mass="14589">MTVHPFLLDQTPVFAQTKKERYKPMQPKFASIRANTRNQPTPTTSVPVSAPTPTVGANPYIASCGPSFKGAPRERTGRKFHFVPKGKYVTLGNQMRRAIQFEGLKQRIAVRARNAGLDEDEDMGIEETISN</sequence>
<dbReference type="OrthoDB" id="10264544at2759"/>
<dbReference type="AlphaFoldDB" id="A0A0C2YMX5"/>
<feature type="region of interest" description="Disordered" evidence="1">
    <location>
        <begin position="28"/>
        <end position="54"/>
    </location>
</feature>
<proteinExistence type="predicted"/>